<protein>
    <submittedName>
        <fullName evidence="1">Uncharacterized protein</fullName>
    </submittedName>
</protein>
<proteinExistence type="predicted"/>
<dbReference type="EMBL" id="BQNB010008851">
    <property type="protein sequence ID" value="GJS55182.1"/>
    <property type="molecule type" value="Genomic_DNA"/>
</dbReference>
<reference evidence="1" key="2">
    <citation type="submission" date="2022-01" db="EMBL/GenBank/DDBJ databases">
        <authorList>
            <person name="Yamashiro T."/>
            <person name="Shiraishi A."/>
            <person name="Satake H."/>
            <person name="Nakayama K."/>
        </authorList>
    </citation>
    <scope>NUCLEOTIDE SEQUENCE</scope>
</reference>
<reference evidence="1" key="1">
    <citation type="journal article" date="2022" name="Int. J. Mol. Sci.">
        <title>Draft Genome of Tanacetum Coccineum: Genomic Comparison of Closely Related Tanacetum-Family Plants.</title>
        <authorList>
            <person name="Yamashiro T."/>
            <person name="Shiraishi A."/>
            <person name="Nakayama K."/>
            <person name="Satake H."/>
        </authorList>
    </citation>
    <scope>NUCLEOTIDE SEQUENCE</scope>
</reference>
<keyword evidence="2" id="KW-1185">Reference proteome</keyword>
<comment type="caution">
    <text evidence="1">The sequence shown here is derived from an EMBL/GenBank/DDBJ whole genome shotgun (WGS) entry which is preliminary data.</text>
</comment>
<accession>A0ABQ4WQP4</accession>
<sequence length="164" mass="18714">MTFCDYLHQSDHPLLDTGTTRLGSWLGDKLRGLLLLIDEIDKLVSLTEWMQLKQDDHGGGCVHALIELNCMSFMLLKMRHEVDFKVQLSKIHHTLALTFLFGQNKKGTFVSLHQTVNFSKDPLLHDVDSLKHRFQLVAWRMMLIALMSQSAGMASAELGYNIFL</sequence>
<name>A0ABQ4WQP4_9ASTR</name>
<evidence type="ECO:0000313" key="1">
    <source>
        <dbReference type="EMBL" id="GJS55182.1"/>
    </source>
</evidence>
<evidence type="ECO:0000313" key="2">
    <source>
        <dbReference type="Proteomes" id="UP001151760"/>
    </source>
</evidence>
<gene>
    <name evidence="1" type="ORF">Tco_0628544</name>
</gene>
<organism evidence="1 2">
    <name type="scientific">Tanacetum coccineum</name>
    <dbReference type="NCBI Taxonomy" id="301880"/>
    <lineage>
        <taxon>Eukaryota</taxon>
        <taxon>Viridiplantae</taxon>
        <taxon>Streptophyta</taxon>
        <taxon>Embryophyta</taxon>
        <taxon>Tracheophyta</taxon>
        <taxon>Spermatophyta</taxon>
        <taxon>Magnoliopsida</taxon>
        <taxon>eudicotyledons</taxon>
        <taxon>Gunneridae</taxon>
        <taxon>Pentapetalae</taxon>
        <taxon>asterids</taxon>
        <taxon>campanulids</taxon>
        <taxon>Asterales</taxon>
        <taxon>Asteraceae</taxon>
        <taxon>Asteroideae</taxon>
        <taxon>Anthemideae</taxon>
        <taxon>Anthemidinae</taxon>
        <taxon>Tanacetum</taxon>
    </lineage>
</organism>
<dbReference type="Proteomes" id="UP001151760">
    <property type="component" value="Unassembled WGS sequence"/>
</dbReference>